<reference evidence="1" key="1">
    <citation type="submission" date="2020-01" db="EMBL/GenBank/DDBJ databases">
        <title>Vaginal microbiome of pregnant Indian women: Insights into the genome of dominants Lactobacillus species.</title>
        <authorList>
            <person name="Das B."/>
            <person name="Mehta O."/>
            <person name="Ghosh T.S."/>
            <person name="Kothidar A."/>
            <person name="Gowtham M.R."/>
            <person name="Mitra R."/>
            <person name="Kshetrapal P."/>
            <person name="Wadhwa N."/>
            <person name="Thiruvengadam R."/>
            <person name="Nair G.B."/>
            <person name="Bhatnagar S."/>
            <person name="Das B."/>
        </authorList>
    </citation>
    <scope>NUCLEOTIDE SEQUENCE</scope>
    <source>
        <strain evidence="1">Indica</strain>
    </source>
</reference>
<accession>A0A6B2FTU0</accession>
<proteinExistence type="predicted"/>
<gene>
    <name evidence="1" type="ORF">GWG61_06595</name>
</gene>
<dbReference type="RefSeq" id="WP_144231608.1">
    <property type="nucleotide sequence ID" value="NZ_CAKMAD010000002.1"/>
</dbReference>
<dbReference type="AlphaFoldDB" id="A0A6B2FTU0"/>
<organism evidence="1">
    <name type="scientific">Lactobacillus paragasseri</name>
    <dbReference type="NCBI Taxonomy" id="2107999"/>
    <lineage>
        <taxon>Bacteria</taxon>
        <taxon>Bacillati</taxon>
        <taxon>Bacillota</taxon>
        <taxon>Bacilli</taxon>
        <taxon>Lactobacillales</taxon>
        <taxon>Lactobacillaceae</taxon>
        <taxon>Lactobacillus</taxon>
    </lineage>
</organism>
<name>A0A6B2FTU0_9LACO</name>
<evidence type="ECO:0008006" key="2">
    <source>
        <dbReference type="Google" id="ProtNLM"/>
    </source>
</evidence>
<protein>
    <recommendedName>
        <fullName evidence="2">Bacteriocin</fullName>
    </recommendedName>
</protein>
<dbReference type="EMBL" id="JAADJO010000014">
    <property type="protein sequence ID" value="NDJ74151.1"/>
    <property type="molecule type" value="Genomic_DNA"/>
</dbReference>
<evidence type="ECO:0000313" key="1">
    <source>
        <dbReference type="EMBL" id="NDJ74151.1"/>
    </source>
</evidence>
<comment type="caution">
    <text evidence="1">The sequence shown here is derived from an EMBL/GenBank/DDBJ whole genome shotgun (WGS) entry which is preliminary data.</text>
</comment>
<sequence length="61" mass="6410">MKSLKENELTNITGGSSDLFWTRYGIGVAAGTKCALHYGPILQGFTTAVCGTRAAYAAIRG</sequence>